<evidence type="ECO:0000256" key="3">
    <source>
        <dbReference type="HAMAP-Rule" id="MF_01077"/>
    </source>
</evidence>
<dbReference type="RefSeq" id="WP_328596069.1">
    <property type="nucleotide sequence ID" value="NZ_VTFY01000001.1"/>
</dbReference>
<dbReference type="Pfam" id="PF17384">
    <property type="entry name" value="DUF150_C"/>
    <property type="match status" value="1"/>
</dbReference>
<comment type="function">
    <text evidence="3">Required for maturation of 30S ribosomal subunits.</text>
</comment>
<dbReference type="AlphaFoldDB" id="A0A6N7RJ67"/>
<keyword evidence="1 3" id="KW-0963">Cytoplasm</keyword>
<dbReference type="InterPro" id="IPR035956">
    <property type="entry name" value="RimP_N_sf"/>
</dbReference>
<proteinExistence type="inferred from homology"/>
<dbReference type="Gene3D" id="2.30.30.180">
    <property type="entry name" value="Ribosome maturation factor RimP, C-terminal domain"/>
    <property type="match status" value="1"/>
</dbReference>
<sequence length="159" mass="17139">MLSKKEQQLLDALAPRAEREGVEVVTVEVAGAKKAPTIRVFIDTPDGVSFDELSSAQAWINDLMDELDPFPGAYTLEVSSPGIDRPLRTVEHFARFAGDTAVLKTQPVDGRSSWTGTIVGAEGDAVTLDVDGAEVRIPMNTIKRAHLKGTIDFSSQTSI</sequence>
<dbReference type="HAMAP" id="MF_01077">
    <property type="entry name" value="RimP"/>
    <property type="match status" value="1"/>
</dbReference>
<dbReference type="EMBL" id="VTFY01000001">
    <property type="protein sequence ID" value="MRX81299.1"/>
    <property type="molecule type" value="Genomic_DNA"/>
</dbReference>
<keyword evidence="2 3" id="KW-0690">Ribosome biogenesis</keyword>
<evidence type="ECO:0000256" key="2">
    <source>
        <dbReference type="ARBA" id="ARBA00022517"/>
    </source>
</evidence>
<dbReference type="PANTHER" id="PTHR33867:SF1">
    <property type="entry name" value="RIBOSOME MATURATION FACTOR RIMP"/>
    <property type="match status" value="1"/>
</dbReference>
<keyword evidence="7" id="KW-1185">Reference proteome</keyword>
<name>A0A6N7RJ67_9ACTN</name>
<dbReference type="Proteomes" id="UP000438093">
    <property type="component" value="Unassembled WGS sequence"/>
</dbReference>
<dbReference type="PANTHER" id="PTHR33867">
    <property type="entry name" value="RIBOSOME MATURATION FACTOR RIMP"/>
    <property type="match status" value="1"/>
</dbReference>
<feature type="domain" description="Ribosome maturation factor RimP N-terminal" evidence="4">
    <location>
        <begin position="14"/>
        <end position="84"/>
    </location>
</feature>
<gene>
    <name evidence="3" type="primary">rimP</name>
    <name evidence="6" type="ORF">GJG86_02135</name>
</gene>
<comment type="similarity">
    <text evidence="3">Belongs to the RimP family.</text>
</comment>
<dbReference type="GO" id="GO:0005829">
    <property type="term" value="C:cytosol"/>
    <property type="evidence" value="ECO:0007669"/>
    <property type="project" value="TreeGrafter"/>
</dbReference>
<dbReference type="CDD" id="cd01734">
    <property type="entry name" value="YlxS_C"/>
    <property type="match status" value="1"/>
</dbReference>
<dbReference type="SUPFAM" id="SSF75420">
    <property type="entry name" value="YhbC-like, N-terminal domain"/>
    <property type="match status" value="1"/>
</dbReference>
<evidence type="ECO:0000313" key="6">
    <source>
        <dbReference type="EMBL" id="MRX81299.1"/>
    </source>
</evidence>
<protein>
    <recommendedName>
        <fullName evidence="3">Ribosome maturation factor RimP</fullName>
    </recommendedName>
</protein>
<organism evidence="6 7">
    <name type="scientific">Eggerthella guodeyinii</name>
    <dbReference type="NCBI Taxonomy" id="2690837"/>
    <lineage>
        <taxon>Bacteria</taxon>
        <taxon>Bacillati</taxon>
        <taxon>Actinomycetota</taxon>
        <taxon>Coriobacteriia</taxon>
        <taxon>Eggerthellales</taxon>
        <taxon>Eggerthellaceae</taxon>
        <taxon>Eggerthella</taxon>
    </lineage>
</organism>
<accession>A0A6N7RJ67</accession>
<dbReference type="Pfam" id="PF02576">
    <property type="entry name" value="RimP_N"/>
    <property type="match status" value="1"/>
</dbReference>
<evidence type="ECO:0000259" key="5">
    <source>
        <dbReference type="Pfam" id="PF17384"/>
    </source>
</evidence>
<evidence type="ECO:0000259" key="4">
    <source>
        <dbReference type="Pfam" id="PF02576"/>
    </source>
</evidence>
<dbReference type="InterPro" id="IPR028989">
    <property type="entry name" value="RimP_N"/>
</dbReference>
<evidence type="ECO:0000313" key="7">
    <source>
        <dbReference type="Proteomes" id="UP000438093"/>
    </source>
</evidence>
<dbReference type="GO" id="GO:0000028">
    <property type="term" value="P:ribosomal small subunit assembly"/>
    <property type="evidence" value="ECO:0007669"/>
    <property type="project" value="TreeGrafter"/>
</dbReference>
<dbReference type="InterPro" id="IPR003728">
    <property type="entry name" value="Ribosome_maturation_RimP"/>
</dbReference>
<dbReference type="GO" id="GO:0006412">
    <property type="term" value="P:translation"/>
    <property type="evidence" value="ECO:0007669"/>
    <property type="project" value="TreeGrafter"/>
</dbReference>
<dbReference type="Gene3D" id="3.30.300.70">
    <property type="entry name" value="RimP-like superfamily, N-terminal"/>
    <property type="match status" value="1"/>
</dbReference>
<evidence type="ECO:0000256" key="1">
    <source>
        <dbReference type="ARBA" id="ARBA00022490"/>
    </source>
</evidence>
<dbReference type="InterPro" id="IPR028998">
    <property type="entry name" value="RimP_C"/>
</dbReference>
<comment type="caution">
    <text evidence="6">The sequence shown here is derived from an EMBL/GenBank/DDBJ whole genome shotgun (WGS) entry which is preliminary data.</text>
</comment>
<dbReference type="InterPro" id="IPR036847">
    <property type="entry name" value="RimP_C_sf"/>
</dbReference>
<comment type="subcellular location">
    <subcellularLocation>
        <location evidence="3">Cytoplasm</location>
    </subcellularLocation>
</comment>
<reference evidence="7" key="1">
    <citation type="submission" date="2019-08" db="EMBL/GenBank/DDBJ databases">
        <title>Arthrobacter sp. nov., isolated from plateau pika and Tibetan wild ass.</title>
        <authorList>
            <person name="Ge Y."/>
        </authorList>
    </citation>
    <scope>NUCLEOTIDE SEQUENCE [LARGE SCALE GENOMIC DNA]</scope>
    <source>
        <strain evidence="7">HF-4214</strain>
    </source>
</reference>
<dbReference type="SUPFAM" id="SSF74942">
    <property type="entry name" value="YhbC-like, C-terminal domain"/>
    <property type="match status" value="1"/>
</dbReference>
<feature type="domain" description="Ribosome maturation factor RimP C-terminal" evidence="5">
    <location>
        <begin position="87"/>
        <end position="148"/>
    </location>
</feature>